<gene>
    <name evidence="2" type="ORF">QU605_01935</name>
</gene>
<evidence type="ECO:0008006" key="4">
    <source>
        <dbReference type="Google" id="ProtNLM"/>
    </source>
</evidence>
<dbReference type="RefSeq" id="WP_289723571.1">
    <property type="nucleotide sequence ID" value="NZ_JAUDUY010000001.1"/>
</dbReference>
<proteinExistence type="predicted"/>
<evidence type="ECO:0000313" key="2">
    <source>
        <dbReference type="EMBL" id="MDM9630212.1"/>
    </source>
</evidence>
<dbReference type="Gene3D" id="2.60.40.10">
    <property type="entry name" value="Immunoglobulins"/>
    <property type="match status" value="1"/>
</dbReference>
<keyword evidence="3" id="KW-1185">Reference proteome</keyword>
<keyword evidence="1" id="KW-0732">Signal</keyword>
<feature type="chain" id="PRO_5045958964" description="Fibronectin type-III domain-containing protein" evidence="1">
    <location>
        <begin position="19"/>
        <end position="228"/>
    </location>
</feature>
<dbReference type="Proteomes" id="UP001174839">
    <property type="component" value="Unassembled WGS sequence"/>
</dbReference>
<sequence length="228" mass="24484">MKKCLLILFGLIVLVACSKDGSSNTTPGAVKLVFPENNSLCVTGVPQSGDRSEVTFTWEAATNASRYEIQVTLLGSATSQRRVTSSLSTNLVLEKGAPYSWQVRAINQSSGEETASSLWQFYNAGASISYPPFPARILQPEEGSSLFSDQNGNVLLGWELADPENDQESCEVFLGTDAEALSSVATLGPDSESLLVPVISGQVYYWQILTLDAQGNSSLSSLNSFRVL</sequence>
<reference evidence="2" key="1">
    <citation type="submission" date="2023-06" db="EMBL/GenBank/DDBJ databases">
        <title>Robiginitalea aurantiacus sp. nov. and Algoriphagus sediminis sp. nov., isolated from coastal sediment.</title>
        <authorList>
            <person name="Zhou Z.Y."/>
            <person name="An J."/>
            <person name="Jia Y.W."/>
            <person name="Du Z.J."/>
        </authorList>
    </citation>
    <scope>NUCLEOTIDE SEQUENCE</scope>
    <source>
        <strain evidence="2">M39</strain>
    </source>
</reference>
<evidence type="ECO:0000256" key="1">
    <source>
        <dbReference type="SAM" id="SignalP"/>
    </source>
</evidence>
<dbReference type="EMBL" id="JAUDUY010000001">
    <property type="protein sequence ID" value="MDM9630212.1"/>
    <property type="molecule type" value="Genomic_DNA"/>
</dbReference>
<evidence type="ECO:0000313" key="3">
    <source>
        <dbReference type="Proteomes" id="UP001174839"/>
    </source>
</evidence>
<organism evidence="2 3">
    <name type="scientific">Robiginitalea aurantiaca</name>
    <dbReference type="NCBI Taxonomy" id="3056915"/>
    <lineage>
        <taxon>Bacteria</taxon>
        <taxon>Pseudomonadati</taxon>
        <taxon>Bacteroidota</taxon>
        <taxon>Flavobacteriia</taxon>
        <taxon>Flavobacteriales</taxon>
        <taxon>Flavobacteriaceae</taxon>
        <taxon>Robiginitalea</taxon>
    </lineage>
</organism>
<accession>A0ABT7WBC3</accession>
<comment type="caution">
    <text evidence="2">The sequence shown here is derived from an EMBL/GenBank/DDBJ whole genome shotgun (WGS) entry which is preliminary data.</text>
</comment>
<dbReference type="PROSITE" id="PS51257">
    <property type="entry name" value="PROKAR_LIPOPROTEIN"/>
    <property type="match status" value="1"/>
</dbReference>
<dbReference type="InterPro" id="IPR013783">
    <property type="entry name" value="Ig-like_fold"/>
</dbReference>
<name>A0ABT7WBC3_9FLAO</name>
<feature type="signal peptide" evidence="1">
    <location>
        <begin position="1"/>
        <end position="18"/>
    </location>
</feature>
<protein>
    <recommendedName>
        <fullName evidence="4">Fibronectin type-III domain-containing protein</fullName>
    </recommendedName>
</protein>